<proteinExistence type="predicted"/>
<organism evidence="2 3">
    <name type="scientific">Kaistia dalseonensis</name>
    <dbReference type="NCBI Taxonomy" id="410840"/>
    <lineage>
        <taxon>Bacteria</taxon>
        <taxon>Pseudomonadati</taxon>
        <taxon>Pseudomonadota</taxon>
        <taxon>Alphaproteobacteria</taxon>
        <taxon>Hyphomicrobiales</taxon>
        <taxon>Kaistiaceae</taxon>
        <taxon>Kaistia</taxon>
    </lineage>
</organism>
<feature type="domain" description="DNA circulation N-terminal" evidence="1">
    <location>
        <begin position="12"/>
        <end position="98"/>
    </location>
</feature>
<name>A0ABU0HCC9_9HYPH</name>
<evidence type="ECO:0000313" key="2">
    <source>
        <dbReference type="EMBL" id="MDQ0439967.1"/>
    </source>
</evidence>
<dbReference type="Pfam" id="PF07157">
    <property type="entry name" value="DNA_circ_N"/>
    <property type="match status" value="1"/>
</dbReference>
<sequence>MAWDSADLLPGLRPAMYRGVSFHMPDTSIEVGRRTLVTLFPGLDAPAFEDLGRHDGPISVAGVLLGDDYVAQAFALQAAFQAAGPGTLLHPWLGEMSVVIADPAQIRFSSRALRLVQFEVSFLRADLSGGAIISTLAGLLSSVTALVALPALLVSAVVGAVTMAVGTWSALVNTATAVADLVTAAVSASPANASLTVATETAAAAVASAAAGSPGAASAELLATAIGDLIAPIASVAIGEPAAAVGSASIASTTAARFDARGGATLLLDLSADIHALPIAGAYDATIRLAAELAALAQAVRAAAEIDYESRQDATDWLDRLSNAIDRANAGAVDLAPLAPASAALAMDALSSMASALSRDMHEVIGRLPSVYRLAPPSVVSAWLIAQHVAGDDPGAVTAMMNDIVRRNRLRHPGLVSPDGVEVLS</sequence>
<comment type="caution">
    <text evidence="2">The sequence shown here is derived from an EMBL/GenBank/DDBJ whole genome shotgun (WGS) entry which is preliminary data.</text>
</comment>
<evidence type="ECO:0000313" key="3">
    <source>
        <dbReference type="Proteomes" id="UP001241603"/>
    </source>
</evidence>
<protein>
    <recommendedName>
        <fullName evidence="1">DNA circulation N-terminal domain-containing protein</fullName>
    </recommendedName>
</protein>
<dbReference type="EMBL" id="JAUSVO010000006">
    <property type="protein sequence ID" value="MDQ0439967.1"/>
    <property type="molecule type" value="Genomic_DNA"/>
</dbReference>
<accession>A0ABU0HCC9</accession>
<gene>
    <name evidence="2" type="ORF">QO014_004373</name>
</gene>
<dbReference type="InterPro" id="IPR009826">
    <property type="entry name" value="DNA_circ_N"/>
</dbReference>
<evidence type="ECO:0000259" key="1">
    <source>
        <dbReference type="Pfam" id="PF07157"/>
    </source>
</evidence>
<reference evidence="2 3" key="1">
    <citation type="submission" date="2023-07" db="EMBL/GenBank/DDBJ databases">
        <title>Genomic Encyclopedia of Type Strains, Phase IV (KMG-IV): sequencing the most valuable type-strain genomes for metagenomic binning, comparative biology and taxonomic classification.</title>
        <authorList>
            <person name="Goeker M."/>
        </authorList>
    </citation>
    <scope>NUCLEOTIDE SEQUENCE [LARGE SCALE GENOMIC DNA]</scope>
    <source>
        <strain evidence="2 3">B6-8</strain>
    </source>
</reference>
<dbReference type="RefSeq" id="WP_266350840.1">
    <property type="nucleotide sequence ID" value="NZ_JAPKNG010000006.1"/>
</dbReference>
<dbReference type="Proteomes" id="UP001241603">
    <property type="component" value="Unassembled WGS sequence"/>
</dbReference>
<keyword evidence="3" id="KW-1185">Reference proteome</keyword>